<dbReference type="PANTHER" id="PTHR43333">
    <property type="entry name" value="2-HACID_DH_C DOMAIN-CONTAINING PROTEIN"/>
    <property type="match status" value="1"/>
</dbReference>
<keyword evidence="4" id="KW-0670">Pyruvate</keyword>
<dbReference type="PANTHER" id="PTHR43333:SF1">
    <property type="entry name" value="D-ISOMER SPECIFIC 2-HYDROXYACID DEHYDROGENASE NAD-BINDING DOMAIN-CONTAINING PROTEIN"/>
    <property type="match status" value="1"/>
</dbReference>
<dbReference type="InterPro" id="IPR036291">
    <property type="entry name" value="NAD(P)-bd_dom_sf"/>
</dbReference>
<evidence type="ECO:0000313" key="5">
    <source>
        <dbReference type="Proteomes" id="UP000250222"/>
    </source>
</evidence>
<keyword evidence="5" id="KW-1185">Reference proteome</keyword>
<organism evidence="4 5">
    <name type="scientific">Georgenia satyanarayanai</name>
    <dbReference type="NCBI Taxonomy" id="860221"/>
    <lineage>
        <taxon>Bacteria</taxon>
        <taxon>Bacillati</taxon>
        <taxon>Actinomycetota</taxon>
        <taxon>Actinomycetes</taxon>
        <taxon>Micrococcales</taxon>
        <taxon>Bogoriellaceae</taxon>
        <taxon>Georgenia</taxon>
    </lineage>
</organism>
<protein>
    <submittedName>
        <fullName evidence="4">Glyoxylate/hydroxypyruvate reductase A</fullName>
    </submittedName>
</protein>
<evidence type="ECO:0000256" key="2">
    <source>
        <dbReference type="ARBA" id="ARBA00023027"/>
    </source>
</evidence>
<keyword evidence="1" id="KW-0560">Oxidoreductase</keyword>
<dbReference type="Pfam" id="PF02826">
    <property type="entry name" value="2-Hacid_dh_C"/>
    <property type="match status" value="1"/>
</dbReference>
<evidence type="ECO:0000313" key="4">
    <source>
        <dbReference type="EMBL" id="SSA46141.1"/>
    </source>
</evidence>
<dbReference type="Proteomes" id="UP000250222">
    <property type="component" value="Unassembled WGS sequence"/>
</dbReference>
<dbReference type="SUPFAM" id="SSF51735">
    <property type="entry name" value="NAD(P)-binding Rossmann-fold domains"/>
    <property type="match status" value="1"/>
</dbReference>
<accession>A0A2Y9ANU9</accession>
<dbReference type="InterPro" id="IPR006140">
    <property type="entry name" value="D-isomer_DH_NAD-bd"/>
</dbReference>
<reference evidence="4 5" key="1">
    <citation type="submission" date="2016-10" db="EMBL/GenBank/DDBJ databases">
        <authorList>
            <person name="Cai Z."/>
        </authorList>
    </citation>
    <scope>NUCLEOTIDE SEQUENCE [LARGE SCALE GENOMIC DNA]</scope>
    <source>
        <strain evidence="4 5">CGMCC 1.10826</strain>
    </source>
</reference>
<evidence type="ECO:0000256" key="1">
    <source>
        <dbReference type="ARBA" id="ARBA00023002"/>
    </source>
</evidence>
<evidence type="ECO:0000259" key="3">
    <source>
        <dbReference type="Pfam" id="PF02826"/>
    </source>
</evidence>
<sequence>MPQHTFRRMLLAGRDAARLATDLATVLPVLETRTVAHGPLSAEDAAWADSYTGFTVPPDLADSGVRWFHLPMAGVDRVVEDLAGRDVVLTRTVGGMPAAIGSYVLAHLLADAWRLREYAAQQLEARWEPLPSPRVAGRTVVVLGTGEIGAGVAGALRGAGYRVVGVNTRGTPAAAFDDVVALSDIGSTLASCTALVNALPLTDDTRGLLDASLLERLDGAVVVNVGRGASLVPDDLRCALDSGRVRRAVLDVHETEPLPAEDWRWTHPRVTVTPHVSGPTEPEDVVEAVVAAHAALAAGRTPPHVVDLGRGY</sequence>
<dbReference type="EMBL" id="UETB01000015">
    <property type="protein sequence ID" value="SSA46141.1"/>
    <property type="molecule type" value="Genomic_DNA"/>
</dbReference>
<dbReference type="GO" id="GO:0051287">
    <property type="term" value="F:NAD binding"/>
    <property type="evidence" value="ECO:0007669"/>
    <property type="project" value="InterPro"/>
</dbReference>
<dbReference type="AlphaFoldDB" id="A0A2Y9ANU9"/>
<feature type="domain" description="D-isomer specific 2-hydroxyacid dehydrogenase NAD-binding" evidence="3">
    <location>
        <begin position="105"/>
        <end position="277"/>
    </location>
</feature>
<dbReference type="RefSeq" id="WP_110853508.1">
    <property type="nucleotide sequence ID" value="NZ_QKLZ01000015.1"/>
</dbReference>
<dbReference type="GO" id="GO:0016491">
    <property type="term" value="F:oxidoreductase activity"/>
    <property type="evidence" value="ECO:0007669"/>
    <property type="project" value="UniProtKB-KW"/>
</dbReference>
<dbReference type="Gene3D" id="3.40.50.720">
    <property type="entry name" value="NAD(P)-binding Rossmann-like Domain"/>
    <property type="match status" value="2"/>
</dbReference>
<dbReference type="OrthoDB" id="4324715at2"/>
<gene>
    <name evidence="4" type="ORF">SAMN05216184_11569</name>
</gene>
<name>A0A2Y9ANU9_9MICO</name>
<proteinExistence type="predicted"/>
<keyword evidence="2" id="KW-0520">NAD</keyword>